<dbReference type="PANTHER" id="PTHR43535:SF1">
    <property type="entry name" value="PHOSPHATIDATE CYTIDYLYLTRANSFERASE"/>
    <property type="match status" value="1"/>
</dbReference>
<protein>
    <submittedName>
        <fullName evidence="2">Phosphatidate cytidylyltransferase</fullName>
        <ecNumber evidence="2">2.7.7.41</ecNumber>
    </submittedName>
</protein>
<feature type="transmembrane region" description="Helical" evidence="1">
    <location>
        <begin position="21"/>
        <end position="41"/>
    </location>
</feature>
<keyword evidence="2" id="KW-0808">Transferase</keyword>
<accession>A0A517XTJ6</accession>
<dbReference type="Proteomes" id="UP000319576">
    <property type="component" value="Chromosome"/>
</dbReference>
<evidence type="ECO:0000313" key="3">
    <source>
        <dbReference type="Proteomes" id="UP000319576"/>
    </source>
</evidence>
<dbReference type="OrthoDB" id="9799199at2"/>
<name>A0A517XTJ6_9BACT</name>
<proteinExistence type="predicted"/>
<feature type="transmembrane region" description="Helical" evidence="1">
    <location>
        <begin position="61"/>
        <end position="84"/>
    </location>
</feature>
<keyword evidence="2" id="KW-0548">Nucleotidyltransferase</keyword>
<dbReference type="Pfam" id="PF01148">
    <property type="entry name" value="CTP_transf_1"/>
    <property type="match status" value="1"/>
</dbReference>
<feature type="transmembrane region" description="Helical" evidence="1">
    <location>
        <begin position="187"/>
        <end position="204"/>
    </location>
</feature>
<dbReference type="AlphaFoldDB" id="A0A517XTJ6"/>
<feature type="transmembrane region" description="Helical" evidence="1">
    <location>
        <begin position="225"/>
        <end position="248"/>
    </location>
</feature>
<dbReference type="GO" id="GO:0004605">
    <property type="term" value="F:phosphatidate cytidylyltransferase activity"/>
    <property type="evidence" value="ECO:0007669"/>
    <property type="project" value="UniProtKB-EC"/>
</dbReference>
<feature type="transmembrane region" description="Helical" evidence="1">
    <location>
        <begin position="254"/>
        <end position="274"/>
    </location>
</feature>
<feature type="transmembrane region" description="Helical" evidence="1">
    <location>
        <begin position="157"/>
        <end position="175"/>
    </location>
</feature>
<evidence type="ECO:0000313" key="2">
    <source>
        <dbReference type="EMBL" id="QDU20846.1"/>
    </source>
</evidence>
<sequence>MTDAARDRLINPLAALDHPATLVLLALAFAPLVIGPVFLKLARKRITTETRHDARRRARGWLWVVPAMAAPVLLGAAWVIVGVAALSALCFRDFTRVTGLFREKLICYAVLLGMAVIQFAALDNFPGLFAAAFPLTIACVAGFAAAQDRPKGYLQRVALGAVAFALFGSCLGHLSYLANDPNYRPKLALVLVAVGFWDVARYVVGKTVRGRQLAPNTTPDRTVAGSVAGAVVVLALVYGVGPLVFAGTPLENPLPLLALGALLAVAAQLGDLMLASIKRDTGVDTLDNVIPGHGGVLDRFDSMILVAPVAYHGISFFGGLNLEAGRVLTG</sequence>
<dbReference type="RefSeq" id="WP_145239101.1">
    <property type="nucleotide sequence ID" value="NZ_CP036273.1"/>
</dbReference>
<keyword evidence="1" id="KW-0472">Membrane</keyword>
<evidence type="ECO:0000256" key="1">
    <source>
        <dbReference type="SAM" id="Phobius"/>
    </source>
</evidence>
<gene>
    <name evidence="2" type="primary">cdsA_1</name>
    <name evidence="2" type="ORF">ETAA1_28080</name>
</gene>
<feature type="transmembrane region" description="Helical" evidence="1">
    <location>
        <begin position="128"/>
        <end position="145"/>
    </location>
</feature>
<dbReference type="GO" id="GO:0005886">
    <property type="term" value="C:plasma membrane"/>
    <property type="evidence" value="ECO:0007669"/>
    <property type="project" value="TreeGrafter"/>
</dbReference>
<reference evidence="2 3" key="1">
    <citation type="submission" date="2019-02" db="EMBL/GenBank/DDBJ databases">
        <title>Deep-cultivation of Planctomycetes and their phenomic and genomic characterization uncovers novel biology.</title>
        <authorList>
            <person name="Wiegand S."/>
            <person name="Jogler M."/>
            <person name="Boedeker C."/>
            <person name="Pinto D."/>
            <person name="Vollmers J."/>
            <person name="Rivas-Marin E."/>
            <person name="Kohn T."/>
            <person name="Peeters S.H."/>
            <person name="Heuer A."/>
            <person name="Rast P."/>
            <person name="Oberbeckmann S."/>
            <person name="Bunk B."/>
            <person name="Jeske O."/>
            <person name="Meyerdierks A."/>
            <person name="Storesund J.E."/>
            <person name="Kallscheuer N."/>
            <person name="Luecker S."/>
            <person name="Lage O.M."/>
            <person name="Pohl T."/>
            <person name="Merkel B.J."/>
            <person name="Hornburger P."/>
            <person name="Mueller R.-W."/>
            <person name="Bruemmer F."/>
            <person name="Labrenz M."/>
            <person name="Spormann A.M."/>
            <person name="Op den Camp H."/>
            <person name="Overmann J."/>
            <person name="Amann R."/>
            <person name="Jetten M.S.M."/>
            <person name="Mascher T."/>
            <person name="Medema M.H."/>
            <person name="Devos D.P."/>
            <person name="Kaster A.-K."/>
            <person name="Ovreas L."/>
            <person name="Rohde M."/>
            <person name="Galperin M.Y."/>
            <person name="Jogler C."/>
        </authorList>
    </citation>
    <scope>NUCLEOTIDE SEQUENCE [LARGE SCALE GENOMIC DNA]</scope>
    <source>
        <strain evidence="2 3">ETA_A1</strain>
    </source>
</reference>
<keyword evidence="1" id="KW-0812">Transmembrane</keyword>
<dbReference type="KEGG" id="uli:ETAA1_28080"/>
<organism evidence="2 3">
    <name type="scientific">Urbifossiella limnaea</name>
    <dbReference type="NCBI Taxonomy" id="2528023"/>
    <lineage>
        <taxon>Bacteria</taxon>
        <taxon>Pseudomonadati</taxon>
        <taxon>Planctomycetota</taxon>
        <taxon>Planctomycetia</taxon>
        <taxon>Gemmatales</taxon>
        <taxon>Gemmataceae</taxon>
        <taxon>Urbifossiella</taxon>
    </lineage>
</organism>
<dbReference type="GO" id="GO:0009273">
    <property type="term" value="P:peptidoglycan-based cell wall biogenesis"/>
    <property type="evidence" value="ECO:0007669"/>
    <property type="project" value="TreeGrafter"/>
</dbReference>
<keyword evidence="1" id="KW-1133">Transmembrane helix</keyword>
<dbReference type="PANTHER" id="PTHR43535">
    <property type="entry name" value="PHOSPHATIDATE CYTIDYLYLTRANSFERASE"/>
    <property type="match status" value="1"/>
</dbReference>
<dbReference type="EC" id="2.7.7.41" evidence="2"/>
<keyword evidence="3" id="KW-1185">Reference proteome</keyword>
<dbReference type="EMBL" id="CP036273">
    <property type="protein sequence ID" value="QDU20846.1"/>
    <property type="molecule type" value="Genomic_DNA"/>
</dbReference>